<evidence type="ECO:0008006" key="4">
    <source>
        <dbReference type="Google" id="ProtNLM"/>
    </source>
</evidence>
<feature type="signal peptide" evidence="1">
    <location>
        <begin position="1"/>
        <end position="21"/>
    </location>
</feature>
<keyword evidence="3" id="KW-1185">Reference proteome</keyword>
<gene>
    <name evidence="2" type="ORF">B0H16DRAFT_1890106</name>
</gene>
<dbReference type="EMBL" id="JARKIB010000093">
    <property type="protein sequence ID" value="KAJ7742780.1"/>
    <property type="molecule type" value="Genomic_DNA"/>
</dbReference>
<organism evidence="2 3">
    <name type="scientific">Mycena metata</name>
    <dbReference type="NCBI Taxonomy" id="1033252"/>
    <lineage>
        <taxon>Eukaryota</taxon>
        <taxon>Fungi</taxon>
        <taxon>Dikarya</taxon>
        <taxon>Basidiomycota</taxon>
        <taxon>Agaricomycotina</taxon>
        <taxon>Agaricomycetes</taxon>
        <taxon>Agaricomycetidae</taxon>
        <taxon>Agaricales</taxon>
        <taxon>Marasmiineae</taxon>
        <taxon>Mycenaceae</taxon>
        <taxon>Mycena</taxon>
    </lineage>
</organism>
<dbReference type="AlphaFoldDB" id="A0AAD7IGR8"/>
<dbReference type="Proteomes" id="UP001215598">
    <property type="component" value="Unassembled WGS sequence"/>
</dbReference>
<protein>
    <recommendedName>
        <fullName evidence="4">BIG2 domain-containing protein</fullName>
    </recommendedName>
</protein>
<reference evidence="2" key="1">
    <citation type="submission" date="2023-03" db="EMBL/GenBank/DDBJ databases">
        <title>Massive genome expansion in bonnet fungi (Mycena s.s.) driven by repeated elements and novel gene families across ecological guilds.</title>
        <authorList>
            <consortium name="Lawrence Berkeley National Laboratory"/>
            <person name="Harder C.B."/>
            <person name="Miyauchi S."/>
            <person name="Viragh M."/>
            <person name="Kuo A."/>
            <person name="Thoen E."/>
            <person name="Andreopoulos B."/>
            <person name="Lu D."/>
            <person name="Skrede I."/>
            <person name="Drula E."/>
            <person name="Henrissat B."/>
            <person name="Morin E."/>
            <person name="Kohler A."/>
            <person name="Barry K."/>
            <person name="LaButti K."/>
            <person name="Morin E."/>
            <person name="Salamov A."/>
            <person name="Lipzen A."/>
            <person name="Mereny Z."/>
            <person name="Hegedus B."/>
            <person name="Baldrian P."/>
            <person name="Stursova M."/>
            <person name="Weitz H."/>
            <person name="Taylor A."/>
            <person name="Grigoriev I.V."/>
            <person name="Nagy L.G."/>
            <person name="Martin F."/>
            <person name="Kauserud H."/>
        </authorList>
    </citation>
    <scope>NUCLEOTIDE SEQUENCE</scope>
    <source>
        <strain evidence="2">CBHHK182m</strain>
    </source>
</reference>
<comment type="caution">
    <text evidence="2">The sequence shown here is derived from an EMBL/GenBank/DDBJ whole genome shotgun (WGS) entry which is preliminary data.</text>
</comment>
<accession>A0AAD7IGR8</accession>
<evidence type="ECO:0000256" key="1">
    <source>
        <dbReference type="SAM" id="SignalP"/>
    </source>
</evidence>
<feature type="chain" id="PRO_5042016322" description="BIG2 domain-containing protein" evidence="1">
    <location>
        <begin position="22"/>
        <end position="259"/>
    </location>
</feature>
<evidence type="ECO:0000313" key="2">
    <source>
        <dbReference type="EMBL" id="KAJ7742780.1"/>
    </source>
</evidence>
<keyword evidence="1" id="KW-0732">Signal</keyword>
<name>A0AAD7IGR8_9AGAR</name>
<sequence>MRTSSTVTLALLGLLAPLVQAAPIEAETMVPTPGGLRLKANVHAVPEGGHIVHVGNDVHVFTANGTVVQIVSNAPTANTLRKHKASGWIGRSRRLQRSGRFASVPGTYNKQLFLCFITVSSPAGGAEGEWAVASWYVSRTVAFHSSPIVAVKPGHRGSDLYWPKCLVLHVRLYVGVAGTMFTMKGDVLLPWASETLQAYGTTRKSDYPTGSTVFSNIDIGLTTGTPSSVNWKITNDVADGITAQVTVAGPTTGKVTITY</sequence>
<evidence type="ECO:0000313" key="3">
    <source>
        <dbReference type="Proteomes" id="UP001215598"/>
    </source>
</evidence>
<proteinExistence type="predicted"/>